<evidence type="ECO:0000256" key="1">
    <source>
        <dbReference type="SAM" id="MobiDB-lite"/>
    </source>
</evidence>
<dbReference type="OrthoDB" id="5379402at2"/>
<feature type="domain" description="CHASE2" evidence="3">
    <location>
        <begin position="41"/>
        <end position="380"/>
    </location>
</feature>
<name>A0A3A8K6B7_9BACT</name>
<keyword evidence="2" id="KW-1133">Transmembrane helix</keyword>
<feature type="transmembrane region" description="Helical" evidence="2">
    <location>
        <begin position="387"/>
        <end position="409"/>
    </location>
</feature>
<dbReference type="EMBL" id="RAWE01000046">
    <property type="protein sequence ID" value="RKH03056.1"/>
    <property type="molecule type" value="Genomic_DNA"/>
</dbReference>
<dbReference type="InterPro" id="IPR007890">
    <property type="entry name" value="CHASE2"/>
</dbReference>
<dbReference type="SMART" id="SM01080">
    <property type="entry name" value="CHASE2"/>
    <property type="match status" value="1"/>
</dbReference>
<feature type="region of interest" description="Disordered" evidence="1">
    <location>
        <begin position="453"/>
        <end position="490"/>
    </location>
</feature>
<evidence type="ECO:0000313" key="4">
    <source>
        <dbReference type="EMBL" id="RKH03056.1"/>
    </source>
</evidence>
<proteinExistence type="predicted"/>
<comment type="caution">
    <text evidence="4">The sequence shown here is derived from an EMBL/GenBank/DDBJ whole genome shotgun (WGS) entry which is preliminary data.</text>
</comment>
<accession>A0A3A8K6B7</accession>
<feature type="transmembrane region" description="Helical" evidence="2">
    <location>
        <begin position="361"/>
        <end position="380"/>
    </location>
</feature>
<dbReference type="Pfam" id="PF05226">
    <property type="entry name" value="CHASE2"/>
    <property type="match status" value="1"/>
</dbReference>
<protein>
    <submittedName>
        <fullName evidence="4">CHASE2 domain-containing protein</fullName>
    </submittedName>
</protein>
<feature type="transmembrane region" description="Helical" evidence="2">
    <location>
        <begin position="415"/>
        <end position="436"/>
    </location>
</feature>
<keyword evidence="2" id="KW-0472">Membrane</keyword>
<gene>
    <name evidence="4" type="ORF">D7X32_15190</name>
</gene>
<feature type="transmembrane region" description="Helical" evidence="2">
    <location>
        <begin position="21"/>
        <end position="40"/>
    </location>
</feature>
<sequence length="490" mass="50920">MTLPDRGPRSSRLSSPALQRGLGAGVGLLLAVGTAVMGGAPGPGERALYDFAVSRLLSPLPTTADLVLVEVDDRALAALGERWPLSRATWAKAFQALAEYRPNAVVVDVLFDAPESRDALDLGEDVLERLRTSGLANTPAGASLASDLEARLYAQDGDARLTEAFSGVGTVILGSMALADDTGGLPVPGDPLTPVPLDAGRLRLDARGLSTNLAPLRLAAWGSGTLNVLLDADGVIRRYPYAVRVDGKAWPSLALATALRLWPERSEPILRVASTDDGAPLMRLPAPDWLPRVSLADVLAAGPSSVGLDLALREKTVFVGVTATGLHGQSTLPGQLAVPGVEIHAFAMDNLRTGRVLRATGPVEVLGLVETALVLGLLLWRRGRARSLGAVVVQASLLLVAHTAFVGWLLADPGWVVPLLPAAVGVVLVTLAEAVARTEDLQRQSGALKRLFGRFPREAQAPPPGTPDASAPPGDAGSGASRSLPGDPRG</sequence>
<dbReference type="AlphaFoldDB" id="A0A3A8K6B7"/>
<feature type="compositionally biased region" description="Low complexity" evidence="1">
    <location>
        <begin position="467"/>
        <end position="481"/>
    </location>
</feature>
<organism evidence="4 5">
    <name type="scientific">Corallococcus carmarthensis</name>
    <dbReference type="NCBI Taxonomy" id="2316728"/>
    <lineage>
        <taxon>Bacteria</taxon>
        <taxon>Pseudomonadati</taxon>
        <taxon>Myxococcota</taxon>
        <taxon>Myxococcia</taxon>
        <taxon>Myxococcales</taxon>
        <taxon>Cystobacterineae</taxon>
        <taxon>Myxococcaceae</taxon>
        <taxon>Corallococcus</taxon>
    </lineage>
</organism>
<keyword evidence="5" id="KW-1185">Reference proteome</keyword>
<dbReference type="Proteomes" id="UP000268313">
    <property type="component" value="Unassembled WGS sequence"/>
</dbReference>
<evidence type="ECO:0000313" key="5">
    <source>
        <dbReference type="Proteomes" id="UP000268313"/>
    </source>
</evidence>
<reference evidence="5" key="1">
    <citation type="submission" date="2018-09" db="EMBL/GenBank/DDBJ databases">
        <authorList>
            <person name="Livingstone P.G."/>
            <person name="Whitworth D.E."/>
        </authorList>
    </citation>
    <scope>NUCLEOTIDE SEQUENCE [LARGE SCALE GENOMIC DNA]</scope>
    <source>
        <strain evidence="5">CA043D</strain>
    </source>
</reference>
<keyword evidence="2" id="KW-0812">Transmembrane</keyword>
<evidence type="ECO:0000256" key="2">
    <source>
        <dbReference type="SAM" id="Phobius"/>
    </source>
</evidence>
<evidence type="ECO:0000259" key="3">
    <source>
        <dbReference type="SMART" id="SM01080"/>
    </source>
</evidence>